<dbReference type="GeneID" id="43635189"/>
<protein>
    <submittedName>
        <fullName evidence="2">Uncharacterized protein</fullName>
    </submittedName>
</protein>
<sequence>MGMRALRSRAPYRQLIRINRKGRPFVTCSVCNETPCPRPREHYKLQNRSRVKKMKPASKNKITRRVSSHANQECLRLAPRPTETSTASPTVLSTNGLTGPRQVHVPVNTNTSVEASNQLPSLTLFAPNQQQQHTTLSSRCESFTAPGIPLIYTYRDTQLPVTGAIESETSGNSAVRLPSLRTHVQQNHTACDMVKHLLPSNSR</sequence>
<accession>A0A5N6T3Q4</accession>
<dbReference type="OrthoDB" id="5600085at2759"/>
<name>A0A5N6T3Q4_ASPPS</name>
<proteinExistence type="predicted"/>
<dbReference type="EMBL" id="ML743560">
    <property type="protein sequence ID" value="KAE8140922.1"/>
    <property type="molecule type" value="Genomic_DNA"/>
</dbReference>
<gene>
    <name evidence="2" type="ORF">BDV38DRAFT_11117</name>
</gene>
<dbReference type="RefSeq" id="XP_031916985.1">
    <property type="nucleotide sequence ID" value="XM_032050979.1"/>
</dbReference>
<evidence type="ECO:0000313" key="2">
    <source>
        <dbReference type="EMBL" id="KAE8140922.1"/>
    </source>
</evidence>
<dbReference type="AlphaFoldDB" id="A0A5N6T3Q4"/>
<evidence type="ECO:0000256" key="1">
    <source>
        <dbReference type="SAM" id="MobiDB-lite"/>
    </source>
</evidence>
<reference evidence="2 3" key="1">
    <citation type="submission" date="2019-04" db="EMBL/GenBank/DDBJ databases">
        <title>Friends and foes A comparative genomics study of 23 Aspergillus species from section Flavi.</title>
        <authorList>
            <consortium name="DOE Joint Genome Institute"/>
            <person name="Kjaerbolling I."/>
            <person name="Vesth T."/>
            <person name="Frisvad J.C."/>
            <person name="Nybo J.L."/>
            <person name="Theobald S."/>
            <person name="Kildgaard S."/>
            <person name="Isbrandt T."/>
            <person name="Kuo A."/>
            <person name="Sato A."/>
            <person name="Lyhne E.K."/>
            <person name="Kogle M.E."/>
            <person name="Wiebenga A."/>
            <person name="Kun R.S."/>
            <person name="Lubbers R.J."/>
            <person name="Makela M.R."/>
            <person name="Barry K."/>
            <person name="Chovatia M."/>
            <person name="Clum A."/>
            <person name="Daum C."/>
            <person name="Haridas S."/>
            <person name="He G."/>
            <person name="LaButti K."/>
            <person name="Lipzen A."/>
            <person name="Mondo S."/>
            <person name="Riley R."/>
            <person name="Salamov A."/>
            <person name="Simmons B.A."/>
            <person name="Magnuson J.K."/>
            <person name="Henrissat B."/>
            <person name="Mortensen U.H."/>
            <person name="Larsen T.O."/>
            <person name="Devries R.P."/>
            <person name="Grigoriev I.V."/>
            <person name="Machida M."/>
            <person name="Baker S.E."/>
            <person name="Andersen M.R."/>
        </authorList>
    </citation>
    <scope>NUCLEOTIDE SEQUENCE [LARGE SCALE GENOMIC DNA]</scope>
    <source>
        <strain evidence="2 3">CBS 117625</strain>
    </source>
</reference>
<evidence type="ECO:0000313" key="3">
    <source>
        <dbReference type="Proteomes" id="UP000325672"/>
    </source>
</evidence>
<dbReference type="Proteomes" id="UP000325672">
    <property type="component" value="Unassembled WGS sequence"/>
</dbReference>
<feature type="region of interest" description="Disordered" evidence="1">
    <location>
        <begin position="81"/>
        <end position="101"/>
    </location>
</feature>
<keyword evidence="3" id="KW-1185">Reference proteome</keyword>
<feature type="compositionally biased region" description="Polar residues" evidence="1">
    <location>
        <begin position="82"/>
        <end position="97"/>
    </location>
</feature>
<organism evidence="2 3">
    <name type="scientific">Aspergillus pseudotamarii</name>
    <dbReference type="NCBI Taxonomy" id="132259"/>
    <lineage>
        <taxon>Eukaryota</taxon>
        <taxon>Fungi</taxon>
        <taxon>Dikarya</taxon>
        <taxon>Ascomycota</taxon>
        <taxon>Pezizomycotina</taxon>
        <taxon>Eurotiomycetes</taxon>
        <taxon>Eurotiomycetidae</taxon>
        <taxon>Eurotiales</taxon>
        <taxon>Aspergillaceae</taxon>
        <taxon>Aspergillus</taxon>
        <taxon>Aspergillus subgen. Circumdati</taxon>
    </lineage>
</organism>